<evidence type="ECO:0000256" key="2">
    <source>
        <dbReference type="SAM" id="Phobius"/>
    </source>
</evidence>
<gene>
    <name evidence="4" type="ORF">B0I29_108295</name>
</gene>
<dbReference type="Pfam" id="PF13559">
    <property type="entry name" value="DUF4129"/>
    <property type="match status" value="1"/>
</dbReference>
<dbReference type="InterPro" id="IPR025403">
    <property type="entry name" value="TgpA-like_C"/>
</dbReference>
<feature type="transmembrane region" description="Helical" evidence="2">
    <location>
        <begin position="20"/>
        <end position="43"/>
    </location>
</feature>
<dbReference type="AlphaFoldDB" id="A0A327ZCL9"/>
<comment type="caution">
    <text evidence="4">The sequence shown here is derived from an EMBL/GenBank/DDBJ whole genome shotgun (WGS) entry which is preliminary data.</text>
</comment>
<dbReference type="OrthoDB" id="3389322at2"/>
<keyword evidence="5" id="KW-1185">Reference proteome</keyword>
<dbReference type="Proteomes" id="UP000249341">
    <property type="component" value="Unassembled WGS sequence"/>
</dbReference>
<evidence type="ECO:0000313" key="5">
    <source>
        <dbReference type="Proteomes" id="UP000249341"/>
    </source>
</evidence>
<reference evidence="4 5" key="1">
    <citation type="submission" date="2018-06" db="EMBL/GenBank/DDBJ databases">
        <title>Genomic Encyclopedia of Type Strains, Phase III (KMG-III): the genomes of soil and plant-associated and newly described type strains.</title>
        <authorList>
            <person name="Whitman W."/>
        </authorList>
    </citation>
    <scope>NUCLEOTIDE SEQUENCE [LARGE SCALE GENOMIC DNA]</scope>
    <source>
        <strain evidence="4 5">CGMCC 4.7090</strain>
    </source>
</reference>
<feature type="region of interest" description="Disordered" evidence="1">
    <location>
        <begin position="161"/>
        <end position="184"/>
    </location>
</feature>
<accession>A0A327ZCL9</accession>
<keyword evidence="2" id="KW-0472">Membrane</keyword>
<evidence type="ECO:0000256" key="1">
    <source>
        <dbReference type="SAM" id="MobiDB-lite"/>
    </source>
</evidence>
<organism evidence="4 5">
    <name type="scientific">Actinoplanes lutulentus</name>
    <dbReference type="NCBI Taxonomy" id="1287878"/>
    <lineage>
        <taxon>Bacteria</taxon>
        <taxon>Bacillati</taxon>
        <taxon>Actinomycetota</taxon>
        <taxon>Actinomycetes</taxon>
        <taxon>Micromonosporales</taxon>
        <taxon>Micromonosporaceae</taxon>
        <taxon>Actinoplanes</taxon>
    </lineage>
</organism>
<evidence type="ECO:0000313" key="4">
    <source>
        <dbReference type="EMBL" id="RAK36705.1"/>
    </source>
</evidence>
<feature type="domain" description="Protein-glutamine gamma-glutamyltransferase-like C-terminal" evidence="3">
    <location>
        <begin position="107"/>
        <end position="172"/>
    </location>
</feature>
<keyword evidence="2" id="KW-1133">Transmembrane helix</keyword>
<feature type="region of interest" description="Disordered" evidence="1">
    <location>
        <begin position="58"/>
        <end position="83"/>
    </location>
</feature>
<evidence type="ECO:0000259" key="3">
    <source>
        <dbReference type="Pfam" id="PF13559"/>
    </source>
</evidence>
<name>A0A327ZCL9_9ACTN</name>
<dbReference type="EMBL" id="QLMJ01000008">
    <property type="protein sequence ID" value="RAK36705.1"/>
    <property type="molecule type" value="Genomic_DNA"/>
</dbReference>
<dbReference type="RefSeq" id="WP_111650499.1">
    <property type="nucleotide sequence ID" value="NZ_JACHWI010000007.1"/>
</dbReference>
<protein>
    <submittedName>
        <fullName evidence="4">Uncharacterized protein DUF4129</fullName>
    </submittedName>
</protein>
<feature type="compositionally biased region" description="Basic and acidic residues" evidence="1">
    <location>
        <begin position="161"/>
        <end position="177"/>
    </location>
</feature>
<sequence length="184" mass="20455">MTRGYDAWIADVLDVIPGRTLLLGLFLITLVGSVLWYSFPAWVPRRWPSFRLPALPRLPRRRRKKSTSNSDQKPPSVRVKAPSFQPDANVLASEGRYDEAIRQRLRDTVIDLTRAGVVSPEPGTTVAELADVTALNQPVAAPAMDAAAALFSEVWYGRREAGPSHDEHMRRLTDEVRSSLGGPR</sequence>
<keyword evidence="2" id="KW-0812">Transmembrane</keyword>
<proteinExistence type="predicted"/>